<proteinExistence type="predicted"/>
<dbReference type="Pfam" id="PF14269">
    <property type="entry name" value="Arylsulfotran_2"/>
    <property type="match status" value="1"/>
</dbReference>
<dbReference type="InterPro" id="IPR053143">
    <property type="entry name" value="Arylsulfate_ST"/>
</dbReference>
<feature type="chain" id="PRO_5045856501" evidence="2">
    <location>
        <begin position="22"/>
        <end position="463"/>
    </location>
</feature>
<accession>A0ABY0GY91</accession>
<gene>
    <name evidence="3" type="ORF">DL762_007739</name>
</gene>
<keyword evidence="2" id="KW-0732">Signal</keyword>
<feature type="signal peptide" evidence="2">
    <location>
        <begin position="1"/>
        <end position="21"/>
    </location>
</feature>
<organism evidence="3 4">
    <name type="scientific">Monosporascus cannonballus</name>
    <dbReference type="NCBI Taxonomy" id="155416"/>
    <lineage>
        <taxon>Eukaryota</taxon>
        <taxon>Fungi</taxon>
        <taxon>Dikarya</taxon>
        <taxon>Ascomycota</taxon>
        <taxon>Pezizomycotina</taxon>
        <taxon>Sordariomycetes</taxon>
        <taxon>Xylariomycetidae</taxon>
        <taxon>Xylariales</taxon>
        <taxon>Xylariales incertae sedis</taxon>
        <taxon>Monosporascus</taxon>
    </lineage>
</organism>
<comment type="caution">
    <text evidence="3">The sequence shown here is derived from an EMBL/GenBank/DDBJ whole genome shotgun (WGS) entry which is preliminary data.</text>
</comment>
<sequence length="463" mass="52781">MARVSISLLVLATLYLPTTLARGDDDVFHSTLLYDWGFYGLHPKTWYKSFKQPSPLLNFRAWDDRCDDGYYLLSPRGTTVSKPGPLIVDGRGHLVWTLDIYGETTVVKAKTYRGKGYLTFWAGIDGVIFRYDRGTYYIGWILENFFQEVDIETGKLLFEWKASGHVPVSETPGGALDSFHINSVDKDADGNYIISARHTHTVMCISPKGETLWALGGKSNTFQDLSDSWAVDFTWQHDARLHDNNTLSIFNNGKSELKDYVAEYSRGILVGLDTDHMTATLLRVLGDLKRSKLAQLQGFRAGYREHRELARGLRIPPNLHGIRRKRSDDRWILEDAYWKGVDGNDYIQPETKKKDAFEVSFAIECTMPPFLRVVAIDRDGRILGHTDVLHRESGNAPSTKLRNWLFRGGVVPVILAVTLVFRKRIKRTLKSGAVTKAASFMRKGWWQDRRTVSRHEAQRLYNG</sequence>
<evidence type="ECO:0000256" key="1">
    <source>
        <dbReference type="SAM" id="Phobius"/>
    </source>
</evidence>
<reference evidence="3 4" key="1">
    <citation type="submission" date="2018-06" db="EMBL/GenBank/DDBJ databases">
        <title>Complete Genomes of Monosporascus.</title>
        <authorList>
            <person name="Robinson A.J."/>
            <person name="Natvig D.O."/>
        </authorList>
    </citation>
    <scope>NUCLEOTIDE SEQUENCE [LARGE SCALE GENOMIC DNA]</scope>
    <source>
        <strain evidence="3 4">CBS 609.92</strain>
    </source>
</reference>
<dbReference type="Proteomes" id="UP000294003">
    <property type="component" value="Unassembled WGS sequence"/>
</dbReference>
<keyword evidence="1" id="KW-0472">Membrane</keyword>
<dbReference type="InterPro" id="IPR011047">
    <property type="entry name" value="Quinoprotein_ADH-like_sf"/>
</dbReference>
<keyword evidence="4" id="KW-1185">Reference proteome</keyword>
<protein>
    <submittedName>
        <fullName evidence="3">Uncharacterized protein</fullName>
    </submittedName>
</protein>
<feature type="transmembrane region" description="Helical" evidence="1">
    <location>
        <begin position="404"/>
        <end position="421"/>
    </location>
</feature>
<dbReference type="PANTHER" id="PTHR35340">
    <property type="entry name" value="PQQ ENZYME REPEAT PROTEIN-RELATED"/>
    <property type="match status" value="1"/>
</dbReference>
<evidence type="ECO:0000256" key="2">
    <source>
        <dbReference type="SAM" id="SignalP"/>
    </source>
</evidence>
<keyword evidence="1" id="KW-1133">Transmembrane helix</keyword>
<evidence type="ECO:0000313" key="3">
    <source>
        <dbReference type="EMBL" id="RYO80252.1"/>
    </source>
</evidence>
<evidence type="ECO:0000313" key="4">
    <source>
        <dbReference type="Proteomes" id="UP000294003"/>
    </source>
</evidence>
<keyword evidence="1" id="KW-0812">Transmembrane</keyword>
<dbReference type="EMBL" id="QJNS01000296">
    <property type="protein sequence ID" value="RYO80252.1"/>
    <property type="molecule type" value="Genomic_DNA"/>
</dbReference>
<dbReference type="SUPFAM" id="SSF50998">
    <property type="entry name" value="Quinoprotein alcohol dehydrogenase-like"/>
    <property type="match status" value="1"/>
</dbReference>
<dbReference type="InterPro" id="IPR039535">
    <property type="entry name" value="ASST-like"/>
</dbReference>
<dbReference type="PANTHER" id="PTHR35340:SF5">
    <property type="entry name" value="ASST-DOMAIN-CONTAINING PROTEIN"/>
    <property type="match status" value="1"/>
</dbReference>
<name>A0ABY0GY91_9PEZI</name>